<evidence type="ECO:0000256" key="2">
    <source>
        <dbReference type="ARBA" id="ARBA00022603"/>
    </source>
</evidence>
<proteinExistence type="predicted"/>
<evidence type="ECO:0000256" key="1">
    <source>
        <dbReference type="ARBA" id="ARBA00004173"/>
    </source>
</evidence>
<evidence type="ECO:0000256" key="3">
    <source>
        <dbReference type="ARBA" id="ARBA00022679"/>
    </source>
</evidence>
<dbReference type="PANTHER" id="PTHR12049">
    <property type="entry name" value="PROTEIN ARGININE METHYLTRANSFERASE NDUFAF7, MITOCHONDRIAL"/>
    <property type="match status" value="1"/>
</dbReference>
<sequence>MTSPRFPALPLPSDEQLAHSARLTRTLRDDILAQSGWVSFARYMELALYAPGQGYYSAGSRKFGAGGDFVTAPEISPLFARTLARQAAQVLHATNGDIMELGAGTGRLAAQILLELQRMDRLPTRYRILEVSAHLREVQGETLQALLPAELLRRIEWLDALPAELSGFVFGNEVLDALPVHLLAWRSDGVQGRGVAWNGSGFVWAERPLPDGMLLDAVTALDLPVGTVSEFCPAASALISSLAAVLRQGVLLFVDYGFPRREYYHPQRFTGTLMCHYRQHAHDDPFLYPGLQDITAHVDFSSVAEAGMARGLEVLGYAGQAQFLINCGITDLLAEVSPADMAAYLPLAGQAQKLLSPAEMGELFKVLALGRGMMPLLGYAQGDKSHTL</sequence>
<dbReference type="InterPro" id="IPR003788">
    <property type="entry name" value="NDUFAF7"/>
</dbReference>
<evidence type="ECO:0000256" key="4">
    <source>
        <dbReference type="ARBA" id="ARBA00023128"/>
    </source>
</evidence>
<dbReference type="Pfam" id="PF02636">
    <property type="entry name" value="Methyltransf_28"/>
    <property type="match status" value="1"/>
</dbReference>
<dbReference type="GO" id="GO:0005739">
    <property type="term" value="C:mitochondrion"/>
    <property type="evidence" value="ECO:0007669"/>
    <property type="project" value="UniProtKB-SubCell"/>
</dbReference>
<dbReference type="Gene3D" id="3.40.50.12710">
    <property type="match status" value="1"/>
</dbReference>
<comment type="subcellular location">
    <subcellularLocation>
        <location evidence="1">Mitochondrion</location>
    </subcellularLocation>
</comment>
<evidence type="ECO:0000313" key="5">
    <source>
        <dbReference type="EMBL" id="OIQ82053.1"/>
    </source>
</evidence>
<keyword evidence="3" id="KW-0808">Transferase</keyword>
<name>A0A1J5R1L1_9ZZZZ</name>
<comment type="caution">
    <text evidence="5">The sequence shown here is derived from an EMBL/GenBank/DDBJ whole genome shotgun (WGS) entry which is preliminary data.</text>
</comment>
<evidence type="ECO:0008006" key="6">
    <source>
        <dbReference type="Google" id="ProtNLM"/>
    </source>
</evidence>
<keyword evidence="2" id="KW-0489">Methyltransferase</keyword>
<protein>
    <recommendedName>
        <fullName evidence="6">SAM-dependent methyltransferase</fullName>
    </recommendedName>
</protein>
<dbReference type="GO" id="GO:0032259">
    <property type="term" value="P:methylation"/>
    <property type="evidence" value="ECO:0007669"/>
    <property type="project" value="UniProtKB-KW"/>
</dbReference>
<dbReference type="EMBL" id="MLJW01000849">
    <property type="protein sequence ID" value="OIQ82053.1"/>
    <property type="molecule type" value="Genomic_DNA"/>
</dbReference>
<dbReference type="InterPro" id="IPR038375">
    <property type="entry name" value="NDUFAF7_sf"/>
</dbReference>
<dbReference type="AlphaFoldDB" id="A0A1J5R1L1"/>
<organism evidence="5">
    <name type="scientific">mine drainage metagenome</name>
    <dbReference type="NCBI Taxonomy" id="410659"/>
    <lineage>
        <taxon>unclassified sequences</taxon>
        <taxon>metagenomes</taxon>
        <taxon>ecological metagenomes</taxon>
    </lineage>
</organism>
<dbReference type="GO" id="GO:0035243">
    <property type="term" value="F:protein-arginine omega-N symmetric methyltransferase activity"/>
    <property type="evidence" value="ECO:0007669"/>
    <property type="project" value="TreeGrafter"/>
</dbReference>
<dbReference type="SUPFAM" id="SSF53335">
    <property type="entry name" value="S-adenosyl-L-methionine-dependent methyltransferases"/>
    <property type="match status" value="1"/>
</dbReference>
<gene>
    <name evidence="5" type="ORF">GALL_361720</name>
</gene>
<keyword evidence="4" id="KW-0496">Mitochondrion</keyword>
<dbReference type="PANTHER" id="PTHR12049:SF7">
    <property type="entry name" value="PROTEIN ARGININE METHYLTRANSFERASE NDUFAF7, MITOCHONDRIAL"/>
    <property type="match status" value="1"/>
</dbReference>
<dbReference type="InterPro" id="IPR029063">
    <property type="entry name" value="SAM-dependent_MTases_sf"/>
</dbReference>
<accession>A0A1J5R1L1</accession>
<reference evidence="5" key="1">
    <citation type="submission" date="2016-10" db="EMBL/GenBank/DDBJ databases">
        <title>Sequence of Gallionella enrichment culture.</title>
        <authorList>
            <person name="Poehlein A."/>
            <person name="Muehling M."/>
            <person name="Daniel R."/>
        </authorList>
    </citation>
    <scope>NUCLEOTIDE SEQUENCE</scope>
</reference>